<evidence type="ECO:0000256" key="1">
    <source>
        <dbReference type="PROSITE-ProRule" id="PRU00285"/>
    </source>
</evidence>
<dbReference type="InterPro" id="IPR008978">
    <property type="entry name" value="HSP20-like_chaperone"/>
</dbReference>
<dbReference type="Pfam" id="PF00011">
    <property type="entry name" value="HSP20"/>
    <property type="match status" value="1"/>
</dbReference>
<feature type="transmembrane region" description="Helical" evidence="4">
    <location>
        <begin position="48"/>
        <end position="71"/>
    </location>
</feature>
<evidence type="ECO:0000313" key="7">
    <source>
        <dbReference type="WBParaSite" id="MBELARI_LOCUS14865"/>
    </source>
</evidence>
<keyword evidence="4" id="KW-0812">Transmembrane</keyword>
<protein>
    <submittedName>
        <fullName evidence="7">SHSP domain-containing protein</fullName>
    </submittedName>
</protein>
<reference evidence="7" key="1">
    <citation type="submission" date="2024-02" db="UniProtKB">
        <authorList>
            <consortium name="WormBaseParasite"/>
        </authorList>
    </citation>
    <scope>IDENTIFICATION</scope>
</reference>
<evidence type="ECO:0000256" key="4">
    <source>
        <dbReference type="SAM" id="Phobius"/>
    </source>
</evidence>
<comment type="similarity">
    <text evidence="1 2">Belongs to the small heat shock protein (HSP20) family.</text>
</comment>
<feature type="transmembrane region" description="Helical" evidence="4">
    <location>
        <begin position="91"/>
        <end position="110"/>
    </location>
</feature>
<dbReference type="PANTHER" id="PTHR22718">
    <property type="entry name" value="SERPENTINE RECEPTOR, CLASS X"/>
    <property type="match status" value="1"/>
</dbReference>
<evidence type="ECO:0000259" key="5">
    <source>
        <dbReference type="PROSITE" id="PS01031"/>
    </source>
</evidence>
<evidence type="ECO:0000256" key="2">
    <source>
        <dbReference type="RuleBase" id="RU003616"/>
    </source>
</evidence>
<dbReference type="CDD" id="cd06526">
    <property type="entry name" value="metazoan_ACD"/>
    <property type="match status" value="1"/>
</dbReference>
<dbReference type="PROSITE" id="PS01031">
    <property type="entry name" value="SHSP"/>
    <property type="match status" value="1"/>
</dbReference>
<feature type="transmembrane region" description="Helical" evidence="4">
    <location>
        <begin position="264"/>
        <end position="284"/>
    </location>
</feature>
<evidence type="ECO:0000256" key="3">
    <source>
        <dbReference type="SAM" id="MobiDB-lite"/>
    </source>
</evidence>
<feature type="domain" description="SHSP" evidence="5">
    <location>
        <begin position="434"/>
        <end position="541"/>
    </location>
</feature>
<dbReference type="SUPFAM" id="SSF49764">
    <property type="entry name" value="HSP20-like chaperones"/>
    <property type="match status" value="1"/>
</dbReference>
<dbReference type="WBParaSite" id="MBELARI_LOCUS14865">
    <property type="protein sequence ID" value="MBELARI_LOCUS14865"/>
    <property type="gene ID" value="MBELARI_LOCUS14865"/>
</dbReference>
<feature type="transmembrane region" description="Helical" evidence="4">
    <location>
        <begin position="131"/>
        <end position="153"/>
    </location>
</feature>
<feature type="transmembrane region" description="Helical" evidence="4">
    <location>
        <begin position="184"/>
        <end position="203"/>
    </location>
</feature>
<dbReference type="Proteomes" id="UP000887575">
    <property type="component" value="Unassembled WGS sequence"/>
</dbReference>
<dbReference type="Gene3D" id="2.60.40.790">
    <property type="match status" value="1"/>
</dbReference>
<name>A0AAF3ELN1_9BILA</name>
<proteinExistence type="inferred from homology"/>
<evidence type="ECO:0000313" key="6">
    <source>
        <dbReference type="Proteomes" id="UP000887575"/>
    </source>
</evidence>
<dbReference type="Gene3D" id="1.20.1070.10">
    <property type="entry name" value="Rhodopsin 7-helix transmembrane proteins"/>
    <property type="match status" value="1"/>
</dbReference>
<keyword evidence="6" id="KW-1185">Reference proteome</keyword>
<feature type="region of interest" description="Disordered" evidence="3">
    <location>
        <begin position="374"/>
        <end position="396"/>
    </location>
</feature>
<feature type="transmembrane region" description="Helical" evidence="4">
    <location>
        <begin position="13"/>
        <end position="36"/>
    </location>
</feature>
<feature type="compositionally biased region" description="Polar residues" evidence="3">
    <location>
        <begin position="374"/>
        <end position="391"/>
    </location>
</feature>
<keyword evidence="4" id="KW-0472">Membrane</keyword>
<accession>A0AAF3ELN1</accession>
<sequence>MEIFNTDLQHVEIGVAFGLICIIEICINAMVLYSICAGRLWKGRGSPIYIIAASNLAVDIIQLLIHAIYLMPCITANKFIFIGGRHGFGNVFFSSVFMFCWYHTSLNQTITALNRVMVICFSCRSFNTTRVVILCSLVYPISLVLTLLAQHFFPCCKFSFDHTIYSYSYTTIGDTPNWSNMMDIPLNNTSSLICVISYSWIIINMRKSRRNLSTAMAPAVSLRRKYKEYRYAMQFCAISVFYLLAWVCFRVFPVWFGESSKEWFSFIALCVIVNSGANGFTYLCNNQEVQRELRNTFTKFVLTDSSYHSRTLQNLSNSDIVRKQHLLLSNNKLRSSKTSTTSELEMSRPIKHSYRHFYEEKDGIVNQGTASATVPTTDLTTSKSAPSQAAQGQMDRRQRLPGFSPFTNFGRNTFFDEDFDRVAVRPYWADTSMFSGHRLGEGVNEIVDNEVEFKFTIDVSQFEPDELKVNIIDNDLVIEAKHDEKDDKFGTIARSFVRKFRLPTTVRAEEVKSELSRDGHLTVRYEKERSAGIKKVPIQIQKA</sequence>
<keyword evidence="4" id="KW-1133">Transmembrane helix</keyword>
<organism evidence="6 7">
    <name type="scientific">Mesorhabditis belari</name>
    <dbReference type="NCBI Taxonomy" id="2138241"/>
    <lineage>
        <taxon>Eukaryota</taxon>
        <taxon>Metazoa</taxon>
        <taxon>Ecdysozoa</taxon>
        <taxon>Nematoda</taxon>
        <taxon>Chromadorea</taxon>
        <taxon>Rhabditida</taxon>
        <taxon>Rhabditina</taxon>
        <taxon>Rhabditomorpha</taxon>
        <taxon>Rhabditoidea</taxon>
        <taxon>Rhabditidae</taxon>
        <taxon>Mesorhabditinae</taxon>
        <taxon>Mesorhabditis</taxon>
    </lineage>
</organism>
<dbReference type="CDD" id="cd00637">
    <property type="entry name" value="7tm_classA_rhodopsin-like"/>
    <property type="match status" value="1"/>
</dbReference>
<dbReference type="SUPFAM" id="SSF81321">
    <property type="entry name" value="Family A G protein-coupled receptor-like"/>
    <property type="match status" value="1"/>
</dbReference>
<dbReference type="InterPro" id="IPR002068">
    <property type="entry name" value="A-crystallin/Hsp20_dom"/>
</dbReference>
<dbReference type="PANTHER" id="PTHR22718:SF11">
    <property type="entry name" value="7TM GPCR SERPENTINE RECEPTOR CLASS X (SRX) DOMAIN-CONTAINING PROTEIN"/>
    <property type="match status" value="1"/>
</dbReference>
<feature type="transmembrane region" description="Helical" evidence="4">
    <location>
        <begin position="231"/>
        <end position="252"/>
    </location>
</feature>
<dbReference type="AlphaFoldDB" id="A0AAF3ELN1"/>